<feature type="transmembrane region" description="Helical" evidence="6">
    <location>
        <begin position="109"/>
        <end position="129"/>
    </location>
</feature>
<evidence type="ECO:0000256" key="3">
    <source>
        <dbReference type="ARBA" id="ARBA00022692"/>
    </source>
</evidence>
<feature type="transmembrane region" description="Helical" evidence="6">
    <location>
        <begin position="81"/>
        <end position="103"/>
    </location>
</feature>
<feature type="transmembrane region" description="Helical" evidence="6">
    <location>
        <begin position="12"/>
        <end position="38"/>
    </location>
</feature>
<feature type="transmembrane region" description="Helical" evidence="6">
    <location>
        <begin position="50"/>
        <end position="69"/>
    </location>
</feature>
<dbReference type="SUPFAM" id="SSF103473">
    <property type="entry name" value="MFS general substrate transporter"/>
    <property type="match status" value="1"/>
</dbReference>
<dbReference type="InterPro" id="IPR051068">
    <property type="entry name" value="MFS_Domain-Containing_Protein"/>
</dbReference>
<feature type="transmembrane region" description="Helical" evidence="6">
    <location>
        <begin position="334"/>
        <end position="358"/>
    </location>
</feature>
<keyword evidence="4 6" id="KW-1133">Transmembrane helix</keyword>
<keyword evidence="5 6" id="KW-0472">Membrane</keyword>
<organism evidence="7 8">
    <name type="scientific">Kluyveromyces marxianus</name>
    <name type="common">Yeast</name>
    <name type="synonym">Candida kefyr</name>
    <dbReference type="NCBI Taxonomy" id="4911"/>
    <lineage>
        <taxon>Eukaryota</taxon>
        <taxon>Fungi</taxon>
        <taxon>Dikarya</taxon>
        <taxon>Ascomycota</taxon>
        <taxon>Saccharomycotina</taxon>
        <taxon>Saccharomycetes</taxon>
        <taxon>Saccharomycetales</taxon>
        <taxon>Saccharomycetaceae</taxon>
        <taxon>Kluyveromyces</taxon>
    </lineage>
</organism>
<evidence type="ECO:0000256" key="6">
    <source>
        <dbReference type="SAM" id="Phobius"/>
    </source>
</evidence>
<gene>
    <name evidence="7" type="primary">PUL3</name>
    <name evidence="7" type="ORF">FIM1_5206</name>
</gene>
<keyword evidence="2" id="KW-0813">Transport</keyword>
<evidence type="ECO:0000313" key="8">
    <source>
        <dbReference type="Proteomes" id="UP000422736"/>
    </source>
</evidence>
<feature type="transmembrane region" description="Helical" evidence="6">
    <location>
        <begin position="370"/>
        <end position="394"/>
    </location>
</feature>
<keyword evidence="8" id="KW-1185">Reference proteome</keyword>
<protein>
    <submittedName>
        <fullName evidence="7">Protein YNR062C</fullName>
    </submittedName>
</protein>
<dbReference type="PANTHER" id="PTHR23510:SF3">
    <property type="entry name" value="MAJOR FACILITATOR SUPERFAMILY DOMAIN-CONTAINING PROTEIN 8"/>
    <property type="match status" value="1"/>
</dbReference>
<evidence type="ECO:0000256" key="5">
    <source>
        <dbReference type="ARBA" id="ARBA00023136"/>
    </source>
</evidence>
<dbReference type="PANTHER" id="PTHR23510">
    <property type="entry name" value="INNER MEMBRANE TRANSPORT PROTEIN YAJR"/>
    <property type="match status" value="1"/>
</dbReference>
<feature type="transmembrane region" description="Helical" evidence="6">
    <location>
        <begin position="183"/>
        <end position="201"/>
    </location>
</feature>
<dbReference type="EMBL" id="CP015060">
    <property type="protein sequence ID" value="QGN17996.1"/>
    <property type="molecule type" value="Genomic_DNA"/>
</dbReference>
<feature type="transmembrane region" description="Helical" evidence="6">
    <location>
        <begin position="406"/>
        <end position="429"/>
    </location>
</feature>
<accession>A0ABX6F0M5</accession>
<dbReference type="Gene3D" id="1.20.1250.20">
    <property type="entry name" value="MFS general substrate transporter like domains"/>
    <property type="match status" value="1"/>
</dbReference>
<sequence>MQLEYSQKHLYLQYLGVSLIAVQFSFDTCVYLSSVVRYIKQCGSDDPESYLFVLQAVSAAVQVFFSFFIGDIAEYVGSIKWILIFLYFLSFVGNFLYSCAGAISLNALLGGRIICGTASSSGALVYSYISAITKDKTTVFKLFSIYRTSAGISMALAQLVAILFALCDFTIRGYQITSYNAPTFASSFMVLLICFILVFVLEDPPIKKTRKEQSYLNAWKKFFCADSNKLIACIILLWNMFLSTFFMCEILYFMPIFLTLKVGWKVEYEGVAFMISAILGVSGSFFAPNLVKLFSKLNSRATQNDTTDSSGNVKMEKEKTEQIRDMNELHRNQVSLTIFALFVALIGQAFMIGASEALKHNDLPETNSGIFFTSGMAITMTGYNFMGSSVPALFSMYIDPQVKVQLMPFIGAIAGIGKLVAPIVLAALYKTPLGLSIGVGFGMILVGISVPSLVYLRMKNI</sequence>
<feature type="transmembrane region" description="Helical" evidence="6">
    <location>
        <begin position="150"/>
        <end position="171"/>
    </location>
</feature>
<comment type="subcellular location">
    <subcellularLocation>
        <location evidence="1">Endomembrane system</location>
        <topology evidence="1">Multi-pass membrane protein</topology>
    </subcellularLocation>
</comment>
<feature type="transmembrane region" description="Helical" evidence="6">
    <location>
        <begin position="270"/>
        <end position="291"/>
    </location>
</feature>
<feature type="transmembrane region" description="Helical" evidence="6">
    <location>
        <begin position="230"/>
        <end position="258"/>
    </location>
</feature>
<evidence type="ECO:0000256" key="4">
    <source>
        <dbReference type="ARBA" id="ARBA00022989"/>
    </source>
</evidence>
<evidence type="ECO:0000256" key="1">
    <source>
        <dbReference type="ARBA" id="ARBA00004127"/>
    </source>
</evidence>
<reference evidence="7 8" key="1">
    <citation type="submission" date="2016-03" db="EMBL/GenBank/DDBJ databases">
        <title>How can Kluyveromyces marxianus grow so fast - potential evolutionary course in Saccharomyces Complex revealed by comparative genomics.</title>
        <authorList>
            <person name="Mo W."/>
            <person name="Lu W."/>
            <person name="Yang X."/>
            <person name="Qi J."/>
            <person name="Lv H."/>
        </authorList>
    </citation>
    <scope>NUCLEOTIDE SEQUENCE [LARGE SCALE GENOMIC DNA]</scope>
    <source>
        <strain evidence="7 8">FIM1</strain>
    </source>
</reference>
<reference evidence="7 8" key="2">
    <citation type="submission" date="2019-11" db="EMBL/GenBank/DDBJ databases">
        <authorList>
            <person name="Lu H."/>
        </authorList>
    </citation>
    <scope>NUCLEOTIDE SEQUENCE [LARGE SCALE GENOMIC DNA]</scope>
    <source>
        <strain evidence="7 8">FIM1</strain>
    </source>
</reference>
<proteinExistence type="predicted"/>
<dbReference type="Proteomes" id="UP000422736">
    <property type="component" value="Chromosome 8"/>
</dbReference>
<keyword evidence="3 6" id="KW-0812">Transmembrane</keyword>
<evidence type="ECO:0000256" key="2">
    <source>
        <dbReference type="ARBA" id="ARBA00022448"/>
    </source>
</evidence>
<evidence type="ECO:0000313" key="7">
    <source>
        <dbReference type="EMBL" id="QGN17996.1"/>
    </source>
</evidence>
<name>A0ABX6F0M5_KLUMA</name>
<dbReference type="InterPro" id="IPR036259">
    <property type="entry name" value="MFS_trans_sf"/>
</dbReference>
<feature type="transmembrane region" description="Helical" evidence="6">
    <location>
        <begin position="435"/>
        <end position="456"/>
    </location>
</feature>